<feature type="transmembrane region" description="Helical" evidence="1">
    <location>
        <begin position="12"/>
        <end position="30"/>
    </location>
</feature>
<accession>A0A2L2XHY8</accession>
<keyword evidence="1" id="KW-0472">Membrane</keyword>
<proteinExistence type="predicted"/>
<keyword evidence="1" id="KW-1133">Transmembrane helix</keyword>
<sequence>MQFYSLTKPAIVFLSIYLALSGAMLGLFITGTPLGFMALLGIVSLSGIVVRNGIVLVDFIEIGRREGMSLRDAIRQAGKVRMRPILLTSATAVFGLLPMAILGSSLNRPIAISIVSGVIFSTVLTLFIVPNVYLLVESVNRKKAAEASVAMDEITLIVYLI</sequence>
<feature type="transmembrane region" description="Helical" evidence="1">
    <location>
        <begin position="84"/>
        <end position="104"/>
    </location>
</feature>
<feature type="transmembrane region" description="Helical" evidence="1">
    <location>
        <begin position="110"/>
        <end position="136"/>
    </location>
</feature>
<dbReference type="InterPro" id="IPR001036">
    <property type="entry name" value="Acrflvin-R"/>
</dbReference>
<evidence type="ECO:0000313" key="2">
    <source>
        <dbReference type="EMBL" id="GBF33501.1"/>
    </source>
</evidence>
<name>A0A2L2XHY8_9FIRM</name>
<dbReference type="SUPFAM" id="SSF82866">
    <property type="entry name" value="Multidrug efflux transporter AcrB transmembrane domain"/>
    <property type="match status" value="1"/>
</dbReference>
<keyword evidence="1" id="KW-0812">Transmembrane</keyword>
<reference evidence="3" key="1">
    <citation type="submission" date="2018-02" db="EMBL/GenBank/DDBJ databases">
        <title>Genome sequence of Desulfocucumis palustris strain NAW-5.</title>
        <authorList>
            <person name="Watanabe M."/>
            <person name="Kojima H."/>
            <person name="Fukui M."/>
        </authorList>
    </citation>
    <scope>NUCLEOTIDE SEQUENCE [LARGE SCALE GENOMIC DNA]</scope>
    <source>
        <strain evidence="3">NAW-5</strain>
    </source>
</reference>
<dbReference type="AlphaFoldDB" id="A0A2L2XHY8"/>
<dbReference type="Pfam" id="PF00873">
    <property type="entry name" value="ACR_tran"/>
    <property type="match status" value="1"/>
</dbReference>
<evidence type="ECO:0000313" key="3">
    <source>
        <dbReference type="Proteomes" id="UP000239549"/>
    </source>
</evidence>
<dbReference type="RefSeq" id="WP_104371895.1">
    <property type="nucleotide sequence ID" value="NZ_BFAV01000104.1"/>
</dbReference>
<dbReference type="GO" id="GO:0042910">
    <property type="term" value="F:xenobiotic transmembrane transporter activity"/>
    <property type="evidence" value="ECO:0007669"/>
    <property type="project" value="TreeGrafter"/>
</dbReference>
<dbReference type="EMBL" id="BFAV01000104">
    <property type="protein sequence ID" value="GBF33501.1"/>
    <property type="molecule type" value="Genomic_DNA"/>
</dbReference>
<dbReference type="PANTHER" id="PTHR32063">
    <property type="match status" value="1"/>
</dbReference>
<dbReference type="Gene3D" id="1.20.1640.10">
    <property type="entry name" value="Multidrug efflux transporter AcrB transmembrane domain"/>
    <property type="match status" value="1"/>
</dbReference>
<dbReference type="OrthoDB" id="9757876at2"/>
<protein>
    <submittedName>
        <fullName evidence="2">Acriflavin resistance protein</fullName>
    </submittedName>
</protein>
<evidence type="ECO:0000256" key="1">
    <source>
        <dbReference type="SAM" id="Phobius"/>
    </source>
</evidence>
<gene>
    <name evidence="2" type="ORF">DCCM_2603</name>
</gene>
<dbReference type="PANTHER" id="PTHR32063:SF24">
    <property type="entry name" value="CATION EFFLUX SYSTEM (ACRB_ACRD_ACRF FAMILY)"/>
    <property type="match status" value="1"/>
</dbReference>
<dbReference type="Proteomes" id="UP000239549">
    <property type="component" value="Unassembled WGS sequence"/>
</dbReference>
<organism evidence="2 3">
    <name type="scientific">Desulfocucumis palustris</name>
    <dbReference type="NCBI Taxonomy" id="1898651"/>
    <lineage>
        <taxon>Bacteria</taxon>
        <taxon>Bacillati</taxon>
        <taxon>Bacillota</taxon>
        <taxon>Clostridia</taxon>
        <taxon>Eubacteriales</taxon>
        <taxon>Desulfocucumaceae</taxon>
        <taxon>Desulfocucumis</taxon>
    </lineage>
</organism>
<comment type="caution">
    <text evidence="2">The sequence shown here is derived from an EMBL/GenBank/DDBJ whole genome shotgun (WGS) entry which is preliminary data.</text>
</comment>
<feature type="transmembrane region" description="Helical" evidence="1">
    <location>
        <begin position="36"/>
        <end position="63"/>
    </location>
</feature>
<keyword evidence="3" id="KW-1185">Reference proteome</keyword>
<dbReference type="GO" id="GO:0005886">
    <property type="term" value="C:plasma membrane"/>
    <property type="evidence" value="ECO:0007669"/>
    <property type="project" value="TreeGrafter"/>
</dbReference>